<evidence type="ECO:0000256" key="5">
    <source>
        <dbReference type="HAMAP-Rule" id="MF_00822"/>
    </source>
</evidence>
<comment type="caution">
    <text evidence="7">The sequence shown here is derived from an EMBL/GenBank/DDBJ whole genome shotgun (WGS) entry which is preliminary data.</text>
</comment>
<dbReference type="EMBL" id="QYJN01000001">
    <property type="protein sequence ID" value="RIP37136.1"/>
    <property type="molecule type" value="Genomic_DNA"/>
</dbReference>
<organism evidence="7 8">
    <name type="scientific">Staphylococcus gallinarum</name>
    <dbReference type="NCBI Taxonomy" id="1293"/>
    <lineage>
        <taxon>Bacteria</taxon>
        <taxon>Bacillati</taxon>
        <taxon>Bacillota</taxon>
        <taxon>Bacilli</taxon>
        <taxon>Bacillales</taxon>
        <taxon>Staphylococcaceae</taxon>
        <taxon>Staphylococcus</taxon>
    </lineage>
</organism>
<dbReference type="GO" id="GO:0019627">
    <property type="term" value="P:urea metabolic process"/>
    <property type="evidence" value="ECO:0007669"/>
    <property type="project" value="InterPro"/>
</dbReference>
<dbReference type="NCBIfam" id="NF009755">
    <property type="entry name" value="PRK13261.2-1"/>
    <property type="match status" value="1"/>
</dbReference>
<gene>
    <name evidence="5 7" type="primary">ureE</name>
    <name evidence="7" type="ORF">BUZ14_00900</name>
</gene>
<dbReference type="Pfam" id="PF02814">
    <property type="entry name" value="UreE_N"/>
    <property type="match status" value="1"/>
</dbReference>
<evidence type="ECO:0000256" key="2">
    <source>
        <dbReference type="ARBA" id="ARBA00022490"/>
    </source>
</evidence>
<dbReference type="SMART" id="SM00988">
    <property type="entry name" value="UreE_N"/>
    <property type="match status" value="1"/>
</dbReference>
<evidence type="ECO:0000256" key="1">
    <source>
        <dbReference type="ARBA" id="ARBA00004496"/>
    </source>
</evidence>
<accession>A0A3A0VTY5</accession>
<dbReference type="Proteomes" id="UP000265541">
    <property type="component" value="Unassembled WGS sequence"/>
</dbReference>
<dbReference type="Pfam" id="PF05194">
    <property type="entry name" value="UreE_C"/>
    <property type="match status" value="1"/>
</dbReference>
<comment type="similarity">
    <text evidence="5">Belongs to the UreE family.</text>
</comment>
<dbReference type="GO" id="GO:0006457">
    <property type="term" value="P:protein folding"/>
    <property type="evidence" value="ECO:0007669"/>
    <property type="project" value="InterPro"/>
</dbReference>
<comment type="function">
    <text evidence="5">Involved in urease metallocenter assembly. Binds nickel. Probably functions as a nickel donor during metallocenter assembly.</text>
</comment>
<dbReference type="CDD" id="cd00571">
    <property type="entry name" value="UreE"/>
    <property type="match status" value="1"/>
</dbReference>
<keyword evidence="3 5" id="KW-0533">Nickel</keyword>
<evidence type="ECO:0000256" key="3">
    <source>
        <dbReference type="ARBA" id="ARBA00022596"/>
    </source>
</evidence>
<dbReference type="RefSeq" id="WP_119483951.1">
    <property type="nucleotide sequence ID" value="NZ_QYJN01000001.1"/>
</dbReference>
<dbReference type="SUPFAM" id="SSF69737">
    <property type="entry name" value="Urease metallochaperone UreE, C-terminal domain"/>
    <property type="match status" value="1"/>
</dbReference>
<reference evidence="7 8" key="1">
    <citation type="journal article" date="2016" name="Front. Microbiol.">
        <title>Comprehensive Phylogenetic Analysis of Bovine Non-aureus Staphylococci Species Based on Whole-Genome Sequencing.</title>
        <authorList>
            <person name="Naushad S."/>
            <person name="Barkema H.W."/>
            <person name="Luby C."/>
            <person name="Condas L.A."/>
            <person name="Nobrega D.B."/>
            <person name="Carson D.A."/>
            <person name="De Buck J."/>
        </authorList>
    </citation>
    <scope>NUCLEOTIDE SEQUENCE [LARGE SCALE GENOMIC DNA]</scope>
    <source>
        <strain evidence="7 8">SNUC 4781</strain>
    </source>
</reference>
<dbReference type="GO" id="GO:0005737">
    <property type="term" value="C:cytoplasm"/>
    <property type="evidence" value="ECO:0007669"/>
    <property type="project" value="UniProtKB-SubCell"/>
</dbReference>
<sequence length="150" mass="17329">MIVEEIVGNIANLSEKEKGKHIEKVYLENSDLVKRIQRVKTDHGNEIGIRLKQPIDLQYGDILYKDDTNMIIVDVNSEDLLVIKPRTIQEMGNIAHQLGNRHLPAQFTETEMLVQYDYLVESLLQDLGIPHTHEDRKVNQAFRHIGHSHD</sequence>
<evidence type="ECO:0000313" key="7">
    <source>
        <dbReference type="EMBL" id="RIP37136.1"/>
    </source>
</evidence>
<dbReference type="GO" id="GO:0051082">
    <property type="term" value="F:unfolded protein binding"/>
    <property type="evidence" value="ECO:0007669"/>
    <property type="project" value="UniProtKB-UniRule"/>
</dbReference>
<dbReference type="Gene3D" id="2.60.260.20">
    <property type="entry name" value="Urease metallochaperone UreE, N-terminal domain"/>
    <property type="match status" value="1"/>
</dbReference>
<dbReference type="InterPro" id="IPR036118">
    <property type="entry name" value="UreE_N_sf"/>
</dbReference>
<dbReference type="AlphaFoldDB" id="A0A3A0VTY5"/>
<keyword evidence="4 5" id="KW-0143">Chaperone</keyword>
<dbReference type="OrthoDB" id="9810882at2"/>
<dbReference type="Gene3D" id="3.30.70.790">
    <property type="entry name" value="UreE, C-terminal domain"/>
    <property type="match status" value="1"/>
</dbReference>
<dbReference type="PIRSF" id="PIRSF036402">
    <property type="entry name" value="Ureas_acces_UreE"/>
    <property type="match status" value="1"/>
</dbReference>
<keyword evidence="2 5" id="KW-0963">Cytoplasm</keyword>
<evidence type="ECO:0000259" key="6">
    <source>
        <dbReference type="SMART" id="SM00988"/>
    </source>
</evidence>
<dbReference type="InterPro" id="IPR004029">
    <property type="entry name" value="UreE_N"/>
</dbReference>
<dbReference type="InterPro" id="IPR012406">
    <property type="entry name" value="UreE"/>
</dbReference>
<feature type="domain" description="UreE urease accessory N-terminal" evidence="6">
    <location>
        <begin position="6"/>
        <end position="71"/>
    </location>
</feature>
<dbReference type="GO" id="GO:0016151">
    <property type="term" value="F:nickel cation binding"/>
    <property type="evidence" value="ECO:0007669"/>
    <property type="project" value="UniProtKB-UniRule"/>
</dbReference>
<dbReference type="InterPro" id="IPR007864">
    <property type="entry name" value="UreE_C_dom"/>
</dbReference>
<evidence type="ECO:0000313" key="8">
    <source>
        <dbReference type="Proteomes" id="UP000265541"/>
    </source>
</evidence>
<name>A0A3A0VTY5_STAGA</name>
<comment type="subcellular location">
    <subcellularLocation>
        <location evidence="1 5">Cytoplasm</location>
    </subcellularLocation>
</comment>
<proteinExistence type="inferred from homology"/>
<dbReference type="SUPFAM" id="SSF69287">
    <property type="entry name" value="Urease metallochaperone UreE, N-terminal domain"/>
    <property type="match status" value="1"/>
</dbReference>
<dbReference type="GO" id="GO:0065003">
    <property type="term" value="P:protein-containing complex assembly"/>
    <property type="evidence" value="ECO:0007669"/>
    <property type="project" value="InterPro"/>
</dbReference>
<dbReference type="HAMAP" id="MF_00822">
    <property type="entry name" value="UreE"/>
    <property type="match status" value="1"/>
</dbReference>
<protein>
    <recommendedName>
        <fullName evidence="5">Urease accessory protein UreE</fullName>
    </recommendedName>
</protein>
<evidence type="ECO:0000256" key="4">
    <source>
        <dbReference type="ARBA" id="ARBA00023186"/>
    </source>
</evidence>